<comment type="caution">
    <text evidence="2">The sequence shown here is derived from an EMBL/GenBank/DDBJ whole genome shotgun (WGS) entry which is preliminary data.</text>
</comment>
<dbReference type="AlphaFoldDB" id="A0A437RI69"/>
<dbReference type="RefSeq" id="WP_128228801.1">
    <property type="nucleotide sequence ID" value="NZ_SACR01000003.1"/>
</dbReference>
<dbReference type="OrthoDB" id="9795237at2"/>
<keyword evidence="3" id="KW-1185">Reference proteome</keyword>
<sequence length="185" mass="20027">MGIHQIQLRYEATADRLLLQVRSTQAEIYAAWLTRRLVSRLLPPFRQAVTASSLQTVAPHALPVPEARQMLEQAALQRPLPGTQFNQLFQVDEQCRHPLGSEPLLADAGELRRGPGDELHLVLQETRGRQIDLGLTPELATALLRLMDGALAAADWALAADATSAAPVADEPTSPGLAPAGRPLN</sequence>
<feature type="region of interest" description="Disordered" evidence="1">
    <location>
        <begin position="166"/>
        <end position="185"/>
    </location>
</feature>
<evidence type="ECO:0000313" key="2">
    <source>
        <dbReference type="EMBL" id="RVU46441.1"/>
    </source>
</evidence>
<gene>
    <name evidence="2" type="ORF">EOE66_11480</name>
</gene>
<organism evidence="2 3">
    <name type="scientific">Rubrivivax rivuli</name>
    <dbReference type="NCBI Taxonomy" id="1862385"/>
    <lineage>
        <taxon>Bacteria</taxon>
        <taxon>Pseudomonadati</taxon>
        <taxon>Pseudomonadota</taxon>
        <taxon>Betaproteobacteria</taxon>
        <taxon>Burkholderiales</taxon>
        <taxon>Sphaerotilaceae</taxon>
        <taxon>Rubrivivax</taxon>
    </lineage>
</organism>
<dbReference type="Proteomes" id="UP000285575">
    <property type="component" value="Unassembled WGS sequence"/>
</dbReference>
<accession>A0A437RI69</accession>
<protein>
    <submittedName>
        <fullName evidence="2">Uncharacterized protein</fullName>
    </submittedName>
</protein>
<evidence type="ECO:0000256" key="1">
    <source>
        <dbReference type="SAM" id="MobiDB-lite"/>
    </source>
</evidence>
<reference evidence="2 3" key="1">
    <citation type="submission" date="2019-01" db="EMBL/GenBank/DDBJ databases">
        <authorList>
            <person name="Chen W.-M."/>
        </authorList>
    </citation>
    <scope>NUCLEOTIDE SEQUENCE [LARGE SCALE GENOMIC DNA]</scope>
    <source>
        <strain evidence="2 3">KYPY4</strain>
    </source>
</reference>
<dbReference type="EMBL" id="SACR01000003">
    <property type="protein sequence ID" value="RVU46441.1"/>
    <property type="molecule type" value="Genomic_DNA"/>
</dbReference>
<proteinExistence type="predicted"/>
<evidence type="ECO:0000313" key="3">
    <source>
        <dbReference type="Proteomes" id="UP000285575"/>
    </source>
</evidence>
<name>A0A437RI69_9BURK</name>